<gene>
    <name evidence="2" type="ORF">JW744_04510</name>
</gene>
<dbReference type="PANTHER" id="PTHR43179">
    <property type="entry name" value="RHAMNOSYLTRANSFERASE WBBL"/>
    <property type="match status" value="1"/>
</dbReference>
<feature type="domain" description="Glycosyltransferase 2-like" evidence="1">
    <location>
        <begin position="6"/>
        <end position="175"/>
    </location>
</feature>
<evidence type="ECO:0000313" key="3">
    <source>
        <dbReference type="Proteomes" id="UP000809243"/>
    </source>
</evidence>
<protein>
    <submittedName>
        <fullName evidence="2">Glycosyltransferase family 2 protein</fullName>
    </submittedName>
</protein>
<proteinExistence type="predicted"/>
<dbReference type="AlphaFoldDB" id="A0A938YP36"/>
<organism evidence="2 3">
    <name type="scientific">Candidatus Iainarchaeum sp</name>
    <dbReference type="NCBI Taxonomy" id="3101447"/>
    <lineage>
        <taxon>Archaea</taxon>
        <taxon>Candidatus Iainarchaeota</taxon>
        <taxon>Candidatus Iainarchaeia</taxon>
        <taxon>Candidatus Iainarchaeales</taxon>
        <taxon>Candidatus Iainarchaeaceae</taxon>
        <taxon>Candidatus Iainarchaeum</taxon>
    </lineage>
</organism>
<comment type="caution">
    <text evidence="2">The sequence shown here is derived from an EMBL/GenBank/DDBJ whole genome shotgun (WGS) entry which is preliminary data.</text>
</comment>
<accession>A0A938YP36</accession>
<dbReference type="Gene3D" id="3.90.550.10">
    <property type="entry name" value="Spore Coat Polysaccharide Biosynthesis Protein SpsA, Chain A"/>
    <property type="match status" value="1"/>
</dbReference>
<dbReference type="InterPro" id="IPR001173">
    <property type="entry name" value="Glyco_trans_2-like"/>
</dbReference>
<reference evidence="2" key="1">
    <citation type="submission" date="2021-01" db="EMBL/GenBank/DDBJ databases">
        <title>Active Sulfur Cycling in an Early Earth Analoge.</title>
        <authorList>
            <person name="Hahn C.R."/>
            <person name="Youssef N.H."/>
            <person name="Elshahed M."/>
        </authorList>
    </citation>
    <scope>NUCLEOTIDE SEQUENCE</scope>
    <source>
        <strain evidence="2">Zod_Metabat.1151</strain>
    </source>
</reference>
<name>A0A938YP36_9ARCH</name>
<dbReference type="EMBL" id="JAFGDB010000076">
    <property type="protein sequence ID" value="MBN2067704.1"/>
    <property type="molecule type" value="Genomic_DNA"/>
</dbReference>
<dbReference type="Pfam" id="PF00535">
    <property type="entry name" value="Glycos_transf_2"/>
    <property type="match status" value="1"/>
</dbReference>
<evidence type="ECO:0000313" key="2">
    <source>
        <dbReference type="EMBL" id="MBN2067704.1"/>
    </source>
</evidence>
<dbReference type="PANTHER" id="PTHR43179:SF7">
    <property type="entry name" value="RHAMNOSYLTRANSFERASE WBBL"/>
    <property type="match status" value="1"/>
</dbReference>
<dbReference type="Proteomes" id="UP000809243">
    <property type="component" value="Unassembled WGS sequence"/>
</dbReference>
<evidence type="ECO:0000259" key="1">
    <source>
        <dbReference type="Pfam" id="PF00535"/>
    </source>
</evidence>
<sequence length="302" mass="34332">MEKLVSIIILNWNGMKFTKPCIDSIKKNTKHKRYEIIMVDNGSNGKEILELKAMKGSDLIKELILNSENRGFSGANNQGMAIAKGDYFMLLNNDTIVKPGWLKGLVEVAESDERIGILQPDLPESMDEKQDYCGGYIDSRGTARLTRKEPNAFFQELEQASGAAFLIKRSAFERLGFLDEGFNPIYFEESDYCARARKAGFKVGYTSKSRVIHLVSKCTTGQASRWQYVTVNKNRLRYVLLHFGKAGLLKALFWEALRFIKSIFGRKAHWMLAAYWANAKNLREIIVKRKSYARGNFLLGNG</sequence>
<dbReference type="SUPFAM" id="SSF53448">
    <property type="entry name" value="Nucleotide-diphospho-sugar transferases"/>
    <property type="match status" value="1"/>
</dbReference>
<dbReference type="InterPro" id="IPR029044">
    <property type="entry name" value="Nucleotide-diphossugar_trans"/>
</dbReference>
<dbReference type="CDD" id="cd04186">
    <property type="entry name" value="GT_2_like_c"/>
    <property type="match status" value="1"/>
</dbReference>